<dbReference type="AlphaFoldDB" id="A0A8K0CQJ0"/>
<protein>
    <recommendedName>
        <fullName evidence="2">HTH CENPB-type domain-containing protein</fullName>
    </recommendedName>
</protein>
<evidence type="ECO:0000256" key="1">
    <source>
        <dbReference type="ARBA" id="ARBA00023125"/>
    </source>
</evidence>
<dbReference type="InterPro" id="IPR006600">
    <property type="entry name" value="HTH_CenpB_DNA-bd_dom"/>
</dbReference>
<dbReference type="Pfam" id="PF03221">
    <property type="entry name" value="HTH_Tnp_Tc5"/>
    <property type="match status" value="1"/>
</dbReference>
<dbReference type="GO" id="GO:0003677">
    <property type="term" value="F:DNA binding"/>
    <property type="evidence" value="ECO:0007669"/>
    <property type="project" value="UniProtKB-KW"/>
</dbReference>
<reference evidence="3" key="1">
    <citation type="submission" date="2019-08" db="EMBL/GenBank/DDBJ databases">
        <title>The genome of the North American firefly Photinus pyralis.</title>
        <authorList>
            <consortium name="Photinus pyralis genome working group"/>
            <person name="Fallon T.R."/>
            <person name="Sander Lower S.E."/>
            <person name="Weng J.-K."/>
        </authorList>
    </citation>
    <scope>NUCLEOTIDE SEQUENCE</scope>
    <source>
        <strain evidence="3">TRF0915ILg1</strain>
        <tissue evidence="3">Whole body</tissue>
    </source>
</reference>
<dbReference type="OrthoDB" id="7383979at2759"/>
<feature type="domain" description="HTH CENPB-type" evidence="2">
    <location>
        <begin position="76"/>
        <end position="146"/>
    </location>
</feature>
<gene>
    <name evidence="3" type="ORF">ILUMI_16685</name>
</gene>
<proteinExistence type="predicted"/>
<organism evidence="3 4">
    <name type="scientific">Ignelater luminosus</name>
    <name type="common">Cucubano</name>
    <name type="synonym">Pyrophorus luminosus</name>
    <dbReference type="NCBI Taxonomy" id="2038154"/>
    <lineage>
        <taxon>Eukaryota</taxon>
        <taxon>Metazoa</taxon>
        <taxon>Ecdysozoa</taxon>
        <taxon>Arthropoda</taxon>
        <taxon>Hexapoda</taxon>
        <taxon>Insecta</taxon>
        <taxon>Pterygota</taxon>
        <taxon>Neoptera</taxon>
        <taxon>Endopterygota</taxon>
        <taxon>Coleoptera</taxon>
        <taxon>Polyphaga</taxon>
        <taxon>Elateriformia</taxon>
        <taxon>Elateroidea</taxon>
        <taxon>Elateridae</taxon>
        <taxon>Agrypninae</taxon>
        <taxon>Pyrophorini</taxon>
        <taxon>Ignelater</taxon>
    </lineage>
</organism>
<evidence type="ECO:0000313" key="4">
    <source>
        <dbReference type="Proteomes" id="UP000801492"/>
    </source>
</evidence>
<keyword evidence="4" id="KW-1185">Reference proteome</keyword>
<name>A0A8K0CQJ0_IGNLU</name>
<keyword evidence="1" id="KW-0238">DNA-binding</keyword>
<comment type="caution">
    <text evidence="3">The sequence shown here is derived from an EMBL/GenBank/DDBJ whole genome shotgun (WGS) entry which is preliminary data.</text>
</comment>
<dbReference type="Proteomes" id="UP000801492">
    <property type="component" value="Unassembled WGS sequence"/>
</dbReference>
<accession>A0A8K0CQJ0</accession>
<sequence>MVRTYKRKTTRGNFPVEVFQGAAQAVREDKISMRDTAARCGVNFMTLNSYIRKSSAAVNSNNVVTVGYTLHRKVFTKDQEEELGAYVAHSAKLYYGLTTSDLRKLAYEYAIANNIAVSEVWKSSPMASKNWLFGFLKRHTNLSIRKPEATSLARATAFNQCSVSLFFDNLTKVYDKYKFGFHEVYNVDETGITTVQRPSKIIATKETKQVRAVTSA</sequence>
<evidence type="ECO:0000313" key="3">
    <source>
        <dbReference type="EMBL" id="KAF2889487.1"/>
    </source>
</evidence>
<evidence type="ECO:0000259" key="2">
    <source>
        <dbReference type="Pfam" id="PF03221"/>
    </source>
</evidence>
<dbReference type="EMBL" id="VTPC01066186">
    <property type="protein sequence ID" value="KAF2889487.1"/>
    <property type="molecule type" value="Genomic_DNA"/>
</dbReference>